<dbReference type="Pfam" id="PF04983">
    <property type="entry name" value="RNA_pol_Rpb1_3"/>
    <property type="match status" value="1"/>
</dbReference>
<evidence type="ECO:0000259" key="13">
    <source>
        <dbReference type="SMART" id="SM00663"/>
    </source>
</evidence>
<evidence type="ECO:0000313" key="15">
    <source>
        <dbReference type="Proteomes" id="UP000266188"/>
    </source>
</evidence>
<dbReference type="InterPro" id="IPR006592">
    <property type="entry name" value="RNA_pol_N"/>
</dbReference>
<dbReference type="Pfam" id="PF05000">
    <property type="entry name" value="RNA_pol_Rpb1_4"/>
    <property type="match status" value="1"/>
</dbReference>
<feature type="domain" description="RNA polymerase N-terminal" evidence="13">
    <location>
        <begin position="236"/>
        <end position="539"/>
    </location>
</feature>
<dbReference type="Proteomes" id="UP000266188">
    <property type="component" value="Unassembled WGS sequence"/>
</dbReference>
<dbReference type="PANTHER" id="PTHR48446:SF1">
    <property type="entry name" value="DNA-DIRECTED RNA POLYMERASE SUBUNIT BETA' N-TERMINAL SECTION"/>
    <property type="match status" value="1"/>
</dbReference>
<keyword evidence="9 12" id="KW-0804">Transcription</keyword>
<comment type="caution">
    <text evidence="14">The sequence shown here is derived from an EMBL/GenBank/DDBJ whole genome shotgun (WGS) entry which is preliminary data.</text>
</comment>
<keyword evidence="5 12" id="KW-0548">Nucleotidyltransferase</keyword>
<dbReference type="EC" id="2.7.7.6" evidence="12"/>
<evidence type="ECO:0000256" key="1">
    <source>
        <dbReference type="ARBA" id="ARBA00004123"/>
    </source>
</evidence>
<comment type="function">
    <text evidence="12">DNA-dependent RNA polymerase catalyzes the transcription of DNA into RNA using the four ribonucleoside triphosphates as substrates.</text>
</comment>
<evidence type="ECO:0000256" key="4">
    <source>
        <dbReference type="ARBA" id="ARBA00022679"/>
    </source>
</evidence>
<dbReference type="InterPro" id="IPR042102">
    <property type="entry name" value="RNA_pol_Rpb1_3_sf"/>
</dbReference>
<dbReference type="PANTHER" id="PTHR48446">
    <property type="entry name" value="DNA-DIRECTED RNA POLYMERASE SUBUNIT BETA' N-TERMINAL SECTION"/>
    <property type="match status" value="1"/>
</dbReference>
<dbReference type="Gene3D" id="6.10.250.2940">
    <property type="match status" value="1"/>
</dbReference>
<evidence type="ECO:0000256" key="6">
    <source>
        <dbReference type="ARBA" id="ARBA00022723"/>
    </source>
</evidence>
<reference evidence="15" key="1">
    <citation type="submission" date="2017-02" db="EMBL/GenBank/DDBJ databases">
        <authorList>
            <person name="Tafer H."/>
            <person name="Lopandic K."/>
        </authorList>
    </citation>
    <scope>NUCLEOTIDE SEQUENCE [LARGE SCALE GENOMIC DNA]</scope>
    <source>
        <strain evidence="15">CBS 366.77</strain>
    </source>
</reference>
<dbReference type="InterPro" id="IPR000722">
    <property type="entry name" value="RNA_pol_asu"/>
</dbReference>
<evidence type="ECO:0000256" key="9">
    <source>
        <dbReference type="ARBA" id="ARBA00023163"/>
    </source>
</evidence>
<name>A0A3A2ZV30_9EURO</name>
<keyword evidence="4 12" id="KW-0808">Transferase</keyword>
<dbReference type="InterPro" id="IPR044893">
    <property type="entry name" value="RNA_pol_Rpb1_clamp_domain"/>
</dbReference>
<keyword evidence="6" id="KW-0479">Metal-binding</keyword>
<evidence type="ECO:0000256" key="3">
    <source>
        <dbReference type="ARBA" id="ARBA00022478"/>
    </source>
</evidence>
<evidence type="ECO:0000256" key="10">
    <source>
        <dbReference type="ARBA" id="ARBA00023242"/>
    </source>
</evidence>
<dbReference type="Gene3D" id="3.30.1490.180">
    <property type="entry name" value="RNA polymerase ii"/>
    <property type="match status" value="1"/>
</dbReference>
<dbReference type="GO" id="GO:0005634">
    <property type="term" value="C:nucleus"/>
    <property type="evidence" value="ECO:0007669"/>
    <property type="project" value="UniProtKB-SubCell"/>
</dbReference>
<dbReference type="GO" id="GO:0003677">
    <property type="term" value="F:DNA binding"/>
    <property type="evidence" value="ECO:0007669"/>
    <property type="project" value="InterPro"/>
</dbReference>
<dbReference type="Gene3D" id="2.40.40.20">
    <property type="match status" value="1"/>
</dbReference>
<dbReference type="Gene3D" id="6.20.50.80">
    <property type="match status" value="1"/>
</dbReference>
<proteinExistence type="inferred from homology"/>
<dbReference type="Gene3D" id="1.10.150.390">
    <property type="match status" value="1"/>
</dbReference>
<dbReference type="OrthoDB" id="270392at2759"/>
<dbReference type="InterPro" id="IPR015700">
    <property type="entry name" value="RPC1"/>
</dbReference>
<evidence type="ECO:0000256" key="7">
    <source>
        <dbReference type="ARBA" id="ARBA00022833"/>
    </source>
</evidence>
<dbReference type="Gene3D" id="1.10.132.30">
    <property type="match status" value="1"/>
</dbReference>
<dbReference type="Pfam" id="PF04998">
    <property type="entry name" value="RNA_pol_Rpb1_5"/>
    <property type="match status" value="1"/>
</dbReference>
<dbReference type="GO" id="GO:0046872">
    <property type="term" value="F:metal ion binding"/>
    <property type="evidence" value="ECO:0007669"/>
    <property type="project" value="UniProtKB-KW"/>
</dbReference>
<keyword evidence="10" id="KW-0539">Nucleus</keyword>
<dbReference type="SUPFAM" id="SSF64484">
    <property type="entry name" value="beta and beta-prime subunits of DNA dependent RNA-polymerase"/>
    <property type="match status" value="1"/>
</dbReference>
<evidence type="ECO:0000256" key="2">
    <source>
        <dbReference type="ARBA" id="ARBA00006460"/>
    </source>
</evidence>
<gene>
    <name evidence="14" type="ORF">PHISCL_04500</name>
</gene>
<evidence type="ECO:0000256" key="5">
    <source>
        <dbReference type="ARBA" id="ARBA00022695"/>
    </source>
</evidence>
<dbReference type="InterPro" id="IPR007083">
    <property type="entry name" value="RNA_pol_Rpb1_4"/>
</dbReference>
<keyword evidence="3 12" id="KW-0240">DNA-directed RNA polymerase</keyword>
<dbReference type="CDD" id="cd02583">
    <property type="entry name" value="RNAP_III_RPC1_N"/>
    <property type="match status" value="1"/>
</dbReference>
<organism evidence="14 15">
    <name type="scientific">Aspergillus sclerotialis</name>
    <dbReference type="NCBI Taxonomy" id="2070753"/>
    <lineage>
        <taxon>Eukaryota</taxon>
        <taxon>Fungi</taxon>
        <taxon>Dikarya</taxon>
        <taxon>Ascomycota</taxon>
        <taxon>Pezizomycotina</taxon>
        <taxon>Eurotiomycetes</taxon>
        <taxon>Eurotiomycetidae</taxon>
        <taxon>Eurotiales</taxon>
        <taxon>Aspergillaceae</taxon>
        <taxon>Aspergillus</taxon>
        <taxon>Aspergillus subgen. Polypaecilum</taxon>
    </lineage>
</organism>
<keyword evidence="8" id="KW-0460">Magnesium</keyword>
<dbReference type="SMART" id="SM00663">
    <property type="entry name" value="RPOLA_N"/>
    <property type="match status" value="1"/>
</dbReference>
<dbReference type="GO" id="GO:0000428">
    <property type="term" value="C:DNA-directed RNA polymerase complex"/>
    <property type="evidence" value="ECO:0007669"/>
    <property type="project" value="UniProtKB-KW"/>
</dbReference>
<dbReference type="GO" id="GO:0003899">
    <property type="term" value="F:DNA-directed RNA polymerase activity"/>
    <property type="evidence" value="ECO:0007669"/>
    <property type="project" value="UniProtKB-EC"/>
</dbReference>
<dbReference type="InterPro" id="IPR035697">
    <property type="entry name" value="RNAP_III_RPC1_N"/>
</dbReference>
<evidence type="ECO:0000256" key="11">
    <source>
        <dbReference type="ARBA" id="ARBA00048552"/>
    </source>
</evidence>
<keyword evidence="7" id="KW-0862">Zinc</keyword>
<comment type="catalytic activity">
    <reaction evidence="11 12">
        <text>RNA(n) + a ribonucleoside 5'-triphosphate = RNA(n+1) + diphosphate</text>
        <dbReference type="Rhea" id="RHEA:21248"/>
        <dbReference type="Rhea" id="RHEA-COMP:14527"/>
        <dbReference type="Rhea" id="RHEA-COMP:17342"/>
        <dbReference type="ChEBI" id="CHEBI:33019"/>
        <dbReference type="ChEBI" id="CHEBI:61557"/>
        <dbReference type="ChEBI" id="CHEBI:140395"/>
        <dbReference type="EC" id="2.7.7.6"/>
    </reaction>
</comment>
<dbReference type="InterPro" id="IPR007081">
    <property type="entry name" value="RNA_pol_Rpb1_5"/>
</dbReference>
<accession>A0A3A2ZV30</accession>
<dbReference type="Pfam" id="PF04997">
    <property type="entry name" value="RNA_pol_Rpb1_1"/>
    <property type="match status" value="1"/>
</dbReference>
<dbReference type="InterPro" id="IPR007080">
    <property type="entry name" value="RNA_pol_Rpb1_1"/>
</dbReference>
<dbReference type="FunFam" id="4.10.860.120:FF:000004">
    <property type="entry name" value="DNA-directed RNA polymerase subunit"/>
    <property type="match status" value="1"/>
</dbReference>
<dbReference type="Pfam" id="PF00623">
    <property type="entry name" value="RNA_pol_Rpb1_2"/>
    <property type="match status" value="1"/>
</dbReference>
<dbReference type="InterPro" id="IPR038120">
    <property type="entry name" value="Rpb1_funnel_sf"/>
</dbReference>
<dbReference type="Gene3D" id="1.10.274.100">
    <property type="entry name" value="RNA polymerase Rpb1, domain 3"/>
    <property type="match status" value="1"/>
</dbReference>
<evidence type="ECO:0000256" key="8">
    <source>
        <dbReference type="ARBA" id="ARBA00022842"/>
    </source>
</evidence>
<sequence length="1399" mass="157398">MASSEVPEGALTKHQVTSNTPKIITGLQFGVQASHDIVNQSVVELSNRKYFDLERQREPIPNGPLDKRMGTRKKDGVCLTCGGLGHKCNGHFGYLKLALPVFHAGYFKQVFKILWAICKNCSSILLPEEDRRAFLEALRRPRLDDFRRCQIVRRITEQCRRVRKCKNCGGFNGKVVKVAALKIVHERFSKPGTKSDGQDIDAYEDLHALRVFNIFRKISTTDCELLGINPDEARPENLIWQVLPAPPVCIRLSVELAYESREDDLTVKLGDIIQSNNALKAGILAGLPVFKLAEAWESLQLQIAMYITGKTPGSQWPEPYKKPLHCFYQRLKGKEGRFRSNLSGKRVDYSGRTVISPDPNLRIDEVGIPVHVAKKLTYPEVVTAINKERLQQRILNGEKKWPGALAVTKKQGGYRQLLKYGNLQHIASTIQIGDIVERHLEDRDIVLFNRQPSLHKLSILYHSAKIHLHRTFCLNECVCHPYNADFDGDEMNIHIPQTEEARAEALELMGVRGNLVTPKNGKPIIGAIQDFISTSYILSWKDTFLDRASFAQICFQMLETGFDLPPPSILKPQSLWTGKQVFNVLMRPNKNDPVLVNIDTPCRHFRAAKGQPNDLSSNDAWLVIRNSELMCGVMDKSIVGPGKKGNLFYAILRGFGPAAAAECMNRISRLSARWLTNIGFSFGISDVYPSESLTELKNMLIDNAFAEYEDVIADHVVSSNSPEMKKLQNTENRLSRILTKVRQQAGNECINQLSKYSALLIMAMAGSKGSDINISQMTALVGQQVINNKRVQNGFEGRTLPHFLRNTLDPLSKGFIQNSFFTGLSPTEMFFHAASGREGLLDTAIKTAETGYMSRRLVKSLEDLSCQYDNTIRNSAGEIVQFQYGDDCLDPVEMEGTNCPVHFERTFTHAIATSNNPGVLYPSEIMRICEEELLDVRQKLARKGQRDSQLQHTNCTEDDIDHLESVRMFLNSIADFVQSKADKLVQPNRSIHSLILNLANRISEEALRKFIQLCLSKYEKAKLQPGYAVGAIAAQSIGEPGTQMTLNTFHFAGVSGMNLTQGVPRIKEIVNALVEIRTPVITCILNAGESLQAAQFVKGTIERTYLRDIVSYVKEVWDEHKSYIKIKINWRIVDSMLLDLSIQDILWKIKENRYFCKAKDLTFTHPRSKICIHMDMNPHSKTLLPKSHIAQTTKDPYIRLRNLRSILLGIQVSGYKDVRRVIIRARGPIHTLLVEGNGLHSCLRTEGIDPTLTSTNSVMETKNVLGIEAARLTIIKEISEVMKDLDIDTRHIQLLADVMTYKGEVLGITRFGLAKTRDSVLQLSSFEQSAENLFEAGAAGKIDAIRGVSESIIMGKPVGLGTGVLGVRQVLKWRKGDFKKKKTVFEDVWRETHKSFRFD</sequence>
<dbReference type="STRING" id="2070753.A0A3A2ZV30"/>
<dbReference type="FunFam" id="2.40.40.20:FF:000019">
    <property type="entry name" value="DNA-directed RNA polymerase II subunit RPB1"/>
    <property type="match status" value="1"/>
</dbReference>
<keyword evidence="15" id="KW-1185">Reference proteome</keyword>
<dbReference type="GO" id="GO:0006351">
    <property type="term" value="P:DNA-templated transcription"/>
    <property type="evidence" value="ECO:0007669"/>
    <property type="project" value="InterPro"/>
</dbReference>
<evidence type="ECO:0000256" key="12">
    <source>
        <dbReference type="RuleBase" id="RU004279"/>
    </source>
</evidence>
<comment type="similarity">
    <text evidence="2 12">Belongs to the RNA polymerase beta' chain family.</text>
</comment>
<dbReference type="InterPro" id="IPR007066">
    <property type="entry name" value="RNA_pol_Rpb1_3"/>
</dbReference>
<protein>
    <recommendedName>
        <fullName evidence="12">DNA-directed RNA polymerase subunit</fullName>
        <ecNumber evidence="12">2.7.7.6</ecNumber>
    </recommendedName>
</protein>
<dbReference type="EMBL" id="MVGC01000133">
    <property type="protein sequence ID" value="RJE23144.1"/>
    <property type="molecule type" value="Genomic_DNA"/>
</dbReference>
<dbReference type="Gene3D" id="4.10.860.120">
    <property type="entry name" value="RNA polymerase II, clamp domain"/>
    <property type="match status" value="1"/>
</dbReference>
<evidence type="ECO:0000313" key="14">
    <source>
        <dbReference type="EMBL" id="RJE23144.1"/>
    </source>
</evidence>
<comment type="subcellular location">
    <subcellularLocation>
        <location evidence="1">Nucleus</location>
    </subcellularLocation>
</comment>